<dbReference type="Proteomes" id="UP000008311">
    <property type="component" value="Unassembled WGS sequence"/>
</dbReference>
<name>B9SLT6_RICCO</name>
<evidence type="ECO:0000256" key="1">
    <source>
        <dbReference type="SAM" id="SignalP"/>
    </source>
</evidence>
<evidence type="ECO:0000313" key="3">
    <source>
        <dbReference type="Proteomes" id="UP000008311"/>
    </source>
</evidence>
<accession>B9SLT6</accession>
<dbReference type="InParanoid" id="B9SLT6"/>
<feature type="signal peptide" evidence="1">
    <location>
        <begin position="1"/>
        <end position="24"/>
    </location>
</feature>
<keyword evidence="3" id="KW-1185">Reference proteome</keyword>
<evidence type="ECO:0000313" key="2">
    <source>
        <dbReference type="EMBL" id="EEF35442.1"/>
    </source>
</evidence>
<dbReference type="EMBL" id="EQ974021">
    <property type="protein sequence ID" value="EEF35442.1"/>
    <property type="molecule type" value="Genomic_DNA"/>
</dbReference>
<sequence length="78" mass="9049">MEVAVLVRLKMIFCLLLLLGQSRCLLQGHLPQFAGGTGSWYQQRVERGEKMAELTPSWRSEDYSVPQRRRHVHNNLDP</sequence>
<organism evidence="2 3">
    <name type="scientific">Ricinus communis</name>
    <name type="common">Castor bean</name>
    <dbReference type="NCBI Taxonomy" id="3988"/>
    <lineage>
        <taxon>Eukaryota</taxon>
        <taxon>Viridiplantae</taxon>
        <taxon>Streptophyta</taxon>
        <taxon>Embryophyta</taxon>
        <taxon>Tracheophyta</taxon>
        <taxon>Spermatophyta</taxon>
        <taxon>Magnoliopsida</taxon>
        <taxon>eudicotyledons</taxon>
        <taxon>Gunneridae</taxon>
        <taxon>Pentapetalae</taxon>
        <taxon>rosids</taxon>
        <taxon>fabids</taxon>
        <taxon>Malpighiales</taxon>
        <taxon>Euphorbiaceae</taxon>
        <taxon>Acalyphoideae</taxon>
        <taxon>Acalypheae</taxon>
        <taxon>Ricinus</taxon>
    </lineage>
</organism>
<reference evidence="3" key="1">
    <citation type="journal article" date="2010" name="Nat. Biotechnol.">
        <title>Draft genome sequence of the oilseed species Ricinus communis.</title>
        <authorList>
            <person name="Chan A.P."/>
            <person name="Crabtree J."/>
            <person name="Zhao Q."/>
            <person name="Lorenzi H."/>
            <person name="Orvis J."/>
            <person name="Puiu D."/>
            <person name="Melake-Berhan A."/>
            <person name="Jones K.M."/>
            <person name="Redman J."/>
            <person name="Chen G."/>
            <person name="Cahoon E.B."/>
            <person name="Gedil M."/>
            <person name="Stanke M."/>
            <person name="Haas B.J."/>
            <person name="Wortman J.R."/>
            <person name="Fraser-Liggett C.M."/>
            <person name="Ravel J."/>
            <person name="Rabinowicz P.D."/>
        </authorList>
    </citation>
    <scope>NUCLEOTIDE SEQUENCE [LARGE SCALE GENOMIC DNA]</scope>
    <source>
        <strain evidence="3">cv. Hale</strain>
    </source>
</reference>
<gene>
    <name evidence="2" type="ORF">RCOM_0531770</name>
</gene>
<keyword evidence="1" id="KW-0732">Signal</keyword>
<dbReference type="AlphaFoldDB" id="B9SLT6"/>
<protein>
    <submittedName>
        <fullName evidence="2">Uncharacterized protein</fullName>
    </submittedName>
</protein>
<proteinExistence type="predicted"/>
<feature type="chain" id="PRO_5002891905" evidence="1">
    <location>
        <begin position="25"/>
        <end position="78"/>
    </location>
</feature>